<dbReference type="Pfam" id="PF01810">
    <property type="entry name" value="LysE"/>
    <property type="match status" value="1"/>
</dbReference>
<dbReference type="PANTHER" id="PTHR30086:SF20">
    <property type="entry name" value="ARGININE EXPORTER PROTEIN ARGO-RELATED"/>
    <property type="match status" value="1"/>
</dbReference>
<dbReference type="OrthoDB" id="9804822at2"/>
<dbReference type="InterPro" id="IPR001123">
    <property type="entry name" value="LeuE-type"/>
</dbReference>
<dbReference type="GO" id="GO:0005886">
    <property type="term" value="C:plasma membrane"/>
    <property type="evidence" value="ECO:0007669"/>
    <property type="project" value="UniProtKB-SubCell"/>
</dbReference>
<evidence type="ECO:0000256" key="3">
    <source>
        <dbReference type="ARBA" id="ARBA00022692"/>
    </source>
</evidence>
<accession>A0A058ZKV4</accession>
<evidence type="ECO:0000313" key="8">
    <source>
        <dbReference type="Proteomes" id="UP000024836"/>
    </source>
</evidence>
<feature type="transmembrane region" description="Helical" evidence="6">
    <location>
        <begin position="75"/>
        <end position="95"/>
    </location>
</feature>
<comment type="subcellular location">
    <subcellularLocation>
        <location evidence="1">Cell membrane</location>
        <topology evidence="1">Multi-pass membrane protein</topology>
    </subcellularLocation>
</comment>
<evidence type="ECO:0000256" key="5">
    <source>
        <dbReference type="ARBA" id="ARBA00023136"/>
    </source>
</evidence>
<keyword evidence="4 6" id="KW-1133">Transmembrane helix</keyword>
<evidence type="ECO:0000256" key="4">
    <source>
        <dbReference type="ARBA" id="ARBA00022989"/>
    </source>
</evidence>
<dbReference type="EMBL" id="AQQY01000006">
    <property type="protein sequence ID" value="KCV81850.1"/>
    <property type="molecule type" value="Genomic_DNA"/>
</dbReference>
<name>A0A058ZKV4_9RHOB</name>
<keyword evidence="5 6" id="KW-0472">Membrane</keyword>
<protein>
    <submittedName>
        <fullName evidence="7">Transporter, LysE family protein</fullName>
    </submittedName>
</protein>
<reference evidence="7 8" key="1">
    <citation type="submission" date="2013-04" db="EMBL/GenBank/DDBJ databases">
        <title>Shimia sp. 22II-S11-Z10 Genome Sequencing.</title>
        <authorList>
            <person name="Lai Q."/>
            <person name="Li G."/>
            <person name="Shao Z."/>
        </authorList>
    </citation>
    <scope>NUCLEOTIDE SEQUENCE [LARGE SCALE GENOMIC DNA]</scope>
    <source>
        <strain evidence="8">22II-S11-Z10</strain>
    </source>
</reference>
<evidence type="ECO:0000256" key="2">
    <source>
        <dbReference type="ARBA" id="ARBA00022475"/>
    </source>
</evidence>
<evidence type="ECO:0000256" key="1">
    <source>
        <dbReference type="ARBA" id="ARBA00004651"/>
    </source>
</evidence>
<feature type="transmembrane region" description="Helical" evidence="6">
    <location>
        <begin position="41"/>
        <end position="63"/>
    </location>
</feature>
<feature type="transmembrane region" description="Helical" evidence="6">
    <location>
        <begin position="154"/>
        <end position="176"/>
    </location>
</feature>
<dbReference type="GO" id="GO:0015171">
    <property type="term" value="F:amino acid transmembrane transporter activity"/>
    <property type="evidence" value="ECO:0007669"/>
    <property type="project" value="TreeGrafter"/>
</dbReference>
<dbReference type="STRING" id="1461693.ATO10_10905"/>
<evidence type="ECO:0000313" key="7">
    <source>
        <dbReference type="EMBL" id="KCV81850.1"/>
    </source>
</evidence>
<keyword evidence="3 6" id="KW-0812">Transmembrane</keyword>
<gene>
    <name evidence="7" type="ORF">ATO10_10905</name>
</gene>
<comment type="caution">
    <text evidence="7">The sequence shown here is derived from an EMBL/GenBank/DDBJ whole genome shotgun (WGS) entry which is preliminary data.</text>
</comment>
<organism evidence="7 8">
    <name type="scientific">Actibacterium atlanticum</name>
    <dbReference type="NCBI Taxonomy" id="1461693"/>
    <lineage>
        <taxon>Bacteria</taxon>
        <taxon>Pseudomonadati</taxon>
        <taxon>Pseudomonadota</taxon>
        <taxon>Alphaproteobacteria</taxon>
        <taxon>Rhodobacterales</taxon>
        <taxon>Roseobacteraceae</taxon>
        <taxon>Actibacterium</taxon>
    </lineage>
</organism>
<dbReference type="PIRSF" id="PIRSF006324">
    <property type="entry name" value="LeuE"/>
    <property type="match status" value="1"/>
</dbReference>
<keyword evidence="8" id="KW-1185">Reference proteome</keyword>
<feature type="transmembrane region" description="Helical" evidence="6">
    <location>
        <begin position="197"/>
        <end position="216"/>
    </location>
</feature>
<keyword evidence="2" id="KW-1003">Cell membrane</keyword>
<proteinExistence type="predicted"/>
<sequence>MPNFDAIIAVALAGFALSATPGPSMLYVLSRTVGQSRAAGLASALGLCLGGVAIAIATALGLASVFEQSGWMVTALRYLGSAYLVWLGLDMIRGAKAEAQMTLDVKTVRRRSFPSIIWQGVVVEVLNPKTILFFALFLPPFIETGGTPDAGADVTLQLLILGMLVPLTAIPSDLVVAFMGGTMTKIVNRERVMRERMAWAGGLILIAIALNLHLQIL</sequence>
<feature type="transmembrane region" description="Helical" evidence="6">
    <location>
        <begin position="116"/>
        <end position="142"/>
    </location>
</feature>
<dbReference type="PANTHER" id="PTHR30086">
    <property type="entry name" value="ARGININE EXPORTER PROTEIN ARGO"/>
    <property type="match status" value="1"/>
</dbReference>
<dbReference type="AlphaFoldDB" id="A0A058ZKV4"/>
<feature type="transmembrane region" description="Helical" evidence="6">
    <location>
        <begin position="6"/>
        <end position="29"/>
    </location>
</feature>
<evidence type="ECO:0000256" key="6">
    <source>
        <dbReference type="SAM" id="Phobius"/>
    </source>
</evidence>
<dbReference type="Proteomes" id="UP000024836">
    <property type="component" value="Unassembled WGS sequence"/>
</dbReference>
<dbReference type="RefSeq" id="WP_035251372.1">
    <property type="nucleotide sequence ID" value="NZ_AQQY01000006.1"/>
</dbReference>
<dbReference type="eggNOG" id="COG1280">
    <property type="taxonomic scope" value="Bacteria"/>
</dbReference>